<evidence type="ECO:0000313" key="1">
    <source>
        <dbReference type="EMBL" id="PIW17332.1"/>
    </source>
</evidence>
<gene>
    <name evidence="1" type="ORF">COW36_09150</name>
</gene>
<sequence>MNSPQFEPTAVPNIYKHLPTNCFCFYSQLTTYLVRGVGVCLFDSIDAAQQAESAFRESLSKREASYAH</sequence>
<comment type="caution">
    <text evidence="1">The sequence shown here is derived from an EMBL/GenBank/DDBJ whole genome shotgun (WGS) entry which is preliminary data.</text>
</comment>
<dbReference type="AlphaFoldDB" id="A0A2M7G5Y6"/>
<dbReference type="EMBL" id="PFFQ01000024">
    <property type="protein sequence ID" value="PIW17332.1"/>
    <property type="molecule type" value="Genomic_DNA"/>
</dbReference>
<protein>
    <submittedName>
        <fullName evidence="1">Uncharacterized protein</fullName>
    </submittedName>
</protein>
<organism evidence="1 2">
    <name type="scientific">bacterium (Candidatus Blackallbacteria) CG17_big_fil_post_rev_8_21_14_2_50_48_46</name>
    <dbReference type="NCBI Taxonomy" id="2014261"/>
    <lineage>
        <taxon>Bacteria</taxon>
        <taxon>Candidatus Blackallbacteria</taxon>
    </lineage>
</organism>
<proteinExistence type="predicted"/>
<dbReference type="Proteomes" id="UP000231019">
    <property type="component" value="Unassembled WGS sequence"/>
</dbReference>
<evidence type="ECO:0000313" key="2">
    <source>
        <dbReference type="Proteomes" id="UP000231019"/>
    </source>
</evidence>
<name>A0A2M7G5Y6_9BACT</name>
<accession>A0A2M7G5Y6</accession>
<reference evidence="1 2" key="1">
    <citation type="submission" date="2017-09" db="EMBL/GenBank/DDBJ databases">
        <title>Depth-based differentiation of microbial function through sediment-hosted aquifers and enrichment of novel symbionts in the deep terrestrial subsurface.</title>
        <authorList>
            <person name="Probst A.J."/>
            <person name="Ladd B."/>
            <person name="Jarett J.K."/>
            <person name="Geller-Mcgrath D.E."/>
            <person name="Sieber C.M."/>
            <person name="Emerson J.B."/>
            <person name="Anantharaman K."/>
            <person name="Thomas B.C."/>
            <person name="Malmstrom R."/>
            <person name="Stieglmeier M."/>
            <person name="Klingl A."/>
            <person name="Woyke T."/>
            <person name="Ryan C.M."/>
            <person name="Banfield J.F."/>
        </authorList>
    </citation>
    <scope>NUCLEOTIDE SEQUENCE [LARGE SCALE GENOMIC DNA]</scope>
    <source>
        <strain evidence="1">CG17_big_fil_post_rev_8_21_14_2_50_48_46</strain>
    </source>
</reference>